<dbReference type="eggNOG" id="ENOG5033E5M">
    <property type="taxonomic scope" value="Bacteria"/>
</dbReference>
<comment type="caution">
    <text evidence="2">The sequence shown here is derived from an EMBL/GenBank/DDBJ whole genome shotgun (WGS) entry which is preliminary data.</text>
</comment>
<proteinExistence type="predicted"/>
<dbReference type="AlphaFoldDB" id="A0A074MA90"/>
<feature type="chain" id="PRO_5001699130" description="DUF4402 domain-containing protein" evidence="1">
    <location>
        <begin position="37"/>
        <end position="193"/>
    </location>
</feature>
<dbReference type="EMBL" id="JMIW01000007">
    <property type="protein sequence ID" value="KEO88753.1"/>
    <property type="molecule type" value="Genomic_DNA"/>
</dbReference>
<evidence type="ECO:0000313" key="2">
    <source>
        <dbReference type="EMBL" id="KEO88753.1"/>
    </source>
</evidence>
<dbReference type="OrthoDB" id="7576381at2"/>
<dbReference type="STRING" id="1044.EH31_15045"/>
<protein>
    <recommendedName>
        <fullName evidence="4">DUF4402 domain-containing protein</fullName>
    </recommendedName>
</protein>
<dbReference type="RefSeq" id="WP_051699298.1">
    <property type="nucleotide sequence ID" value="NZ_JMIW01000007.1"/>
</dbReference>
<accession>A0A074MA90</accession>
<name>A0A074MA90_ERYLO</name>
<keyword evidence="3" id="KW-1185">Reference proteome</keyword>
<sequence length="193" mass="20686">MKTGNDHIHEGFNALSPIKLFAALCAVWLLGSPAHAQSTSNVDTRTVLLDPLSLAKLSDMDFGDLIVTTGGTVVLSADPVTTCVTTGGVVHTQECQPATFAGLGQPNQRIRVRRPIGRTITLTGPGADMTVTDLTIDGGATLNRVNSNPNWERFRINTFDGVFIFRVGGTLNVNANQQPGVYTGTFDIRIDYQ</sequence>
<gene>
    <name evidence="2" type="ORF">EH31_15045</name>
</gene>
<dbReference type="Pfam" id="PF14352">
    <property type="entry name" value="DUF4402"/>
    <property type="match status" value="1"/>
</dbReference>
<dbReference type="Proteomes" id="UP000027647">
    <property type="component" value="Unassembled WGS sequence"/>
</dbReference>
<evidence type="ECO:0000313" key="3">
    <source>
        <dbReference type="Proteomes" id="UP000027647"/>
    </source>
</evidence>
<dbReference type="InterPro" id="IPR025514">
    <property type="entry name" value="DUF4402"/>
</dbReference>
<reference evidence="2 3" key="1">
    <citation type="submission" date="2014-04" db="EMBL/GenBank/DDBJ databases">
        <title>A comprehensive comparison of genomes of Erythrobacter spp. strains.</title>
        <authorList>
            <person name="Zheng Q."/>
        </authorList>
    </citation>
    <scope>NUCLEOTIDE SEQUENCE [LARGE SCALE GENOMIC DNA]</scope>
    <source>
        <strain evidence="2 3">DSM 6997</strain>
    </source>
</reference>
<feature type="signal peptide" evidence="1">
    <location>
        <begin position="1"/>
        <end position="36"/>
    </location>
</feature>
<keyword evidence="1" id="KW-0732">Signal</keyword>
<evidence type="ECO:0000256" key="1">
    <source>
        <dbReference type="SAM" id="SignalP"/>
    </source>
</evidence>
<organism evidence="2 3">
    <name type="scientific">Erythrobacter longus</name>
    <dbReference type="NCBI Taxonomy" id="1044"/>
    <lineage>
        <taxon>Bacteria</taxon>
        <taxon>Pseudomonadati</taxon>
        <taxon>Pseudomonadota</taxon>
        <taxon>Alphaproteobacteria</taxon>
        <taxon>Sphingomonadales</taxon>
        <taxon>Erythrobacteraceae</taxon>
        <taxon>Erythrobacter/Porphyrobacter group</taxon>
        <taxon>Erythrobacter</taxon>
    </lineage>
</organism>
<evidence type="ECO:0008006" key="4">
    <source>
        <dbReference type="Google" id="ProtNLM"/>
    </source>
</evidence>